<gene>
    <name evidence="3" type="ORF">RI543_003338</name>
</gene>
<sequence length="603" mass="68172">MNSPPKFFKAEQLTPSSSPISLSLDDSRNLGHTPNFANLLASPTRFKLSDAMAISALSSTSSSSSNSNNNNGYALTTSLSKLKTYKKNIHPMEQKNNDFSSVLFKEQNFQNIGSNGNISFNNKNNRSAKPMMFKQEFVSNYSSLPLLSTLLKVSNSLKTNGNKQKKETLNTNATSKPDSNNINSLLDDNLPKLSIKETLERIQKHHQNLNVSNNNDNDETNNDRSDFNINIPTTATKRHSENRNAINNNTASATAFIPSYDSQNNAIKNINLNNTYDIIESKVQPTECLLAPPLELHVMQKPVSNTVTSTSTFPQKQELINEQTVPNLPTFNSDHVLLDNGVNIRNPAIKYFNQPNNRYSLVSSTSTDYDNFDFIEQMPSMVTAHPLPDINEYTSRLESSKLDLKIKQLEVEINELKLQNIKLINSISTSNGNQHQNNNLVDQMSSKNTHGYDIDLQDQWIDGSDETTRLKNKVKELEKKISSYKRTISKYQQNSKLRAPSKRRQLHIGNSHHRISRLSPIELQKYGETTDPSSSFSSICSDDEIEDTIEENVIFTSDSILNHQRTSKYNKNNRDGEYEADIEEHPIQLPKRKGFNLHIPIEK</sequence>
<name>A0AAN8A6U9_9SACH</name>
<feature type="region of interest" description="Disordered" evidence="2">
    <location>
        <begin position="158"/>
        <end position="185"/>
    </location>
</feature>
<evidence type="ECO:0000256" key="2">
    <source>
        <dbReference type="SAM" id="MobiDB-lite"/>
    </source>
</evidence>
<proteinExistence type="predicted"/>
<evidence type="ECO:0000313" key="4">
    <source>
        <dbReference type="Proteomes" id="UP001306508"/>
    </source>
</evidence>
<dbReference type="EMBL" id="JAWIZZ010000047">
    <property type="protein sequence ID" value="KAK5779447.1"/>
    <property type="molecule type" value="Genomic_DNA"/>
</dbReference>
<evidence type="ECO:0000313" key="3">
    <source>
        <dbReference type="EMBL" id="KAK5779447.1"/>
    </source>
</evidence>
<feature type="region of interest" description="Disordered" evidence="2">
    <location>
        <begin position="1"/>
        <end position="26"/>
    </location>
</feature>
<accession>A0AAN8A6U9</accession>
<evidence type="ECO:0000256" key="1">
    <source>
        <dbReference type="SAM" id="Coils"/>
    </source>
</evidence>
<keyword evidence="4" id="KW-1185">Reference proteome</keyword>
<feature type="coiled-coil region" evidence="1">
    <location>
        <begin position="467"/>
        <end position="494"/>
    </location>
</feature>
<protein>
    <submittedName>
        <fullName evidence="3">Uncharacterized protein</fullName>
    </submittedName>
</protein>
<dbReference type="Pfam" id="PF08505">
    <property type="entry name" value="MMR1"/>
    <property type="match status" value="1"/>
</dbReference>
<keyword evidence="1" id="KW-0175">Coiled coil</keyword>
<dbReference type="Proteomes" id="UP001306508">
    <property type="component" value="Unassembled WGS sequence"/>
</dbReference>
<dbReference type="AlphaFoldDB" id="A0AAN8A6U9"/>
<feature type="coiled-coil region" evidence="1">
    <location>
        <begin position="399"/>
        <end position="426"/>
    </location>
</feature>
<feature type="compositionally biased region" description="Low complexity" evidence="2">
    <location>
        <begin position="15"/>
        <end position="24"/>
    </location>
</feature>
<reference evidence="4" key="1">
    <citation type="submission" date="2023-07" db="EMBL/GenBank/DDBJ databases">
        <title>A draft genome of Kazachstania heterogenica Y-27499.</title>
        <authorList>
            <person name="Donic C."/>
            <person name="Kralova J.S."/>
            <person name="Fidel L."/>
            <person name="Ben-Dor S."/>
            <person name="Jung S."/>
        </authorList>
    </citation>
    <scope>NUCLEOTIDE SEQUENCE [LARGE SCALE GENOMIC DNA]</scope>
    <source>
        <strain evidence="4">Y27499</strain>
    </source>
</reference>
<comment type="caution">
    <text evidence="3">The sequence shown here is derived from an EMBL/GenBank/DDBJ whole genome shotgun (WGS) entry which is preliminary data.</text>
</comment>
<dbReference type="InterPro" id="IPR013712">
    <property type="entry name" value="MMR1"/>
</dbReference>
<organism evidence="3 4">
    <name type="scientific">Arxiozyma heterogenica</name>
    <dbReference type="NCBI Taxonomy" id="278026"/>
    <lineage>
        <taxon>Eukaryota</taxon>
        <taxon>Fungi</taxon>
        <taxon>Dikarya</taxon>
        <taxon>Ascomycota</taxon>
        <taxon>Saccharomycotina</taxon>
        <taxon>Saccharomycetes</taxon>
        <taxon>Saccharomycetales</taxon>
        <taxon>Saccharomycetaceae</taxon>
        <taxon>Arxiozyma</taxon>
    </lineage>
</organism>
<feature type="region of interest" description="Disordered" evidence="2">
    <location>
        <begin position="206"/>
        <end position="228"/>
    </location>
</feature>